<dbReference type="EMBL" id="PEYE01000041">
    <property type="protein sequence ID" value="PIS38654.1"/>
    <property type="molecule type" value="Genomic_DNA"/>
</dbReference>
<evidence type="ECO:0000256" key="1">
    <source>
        <dbReference type="SAM" id="MobiDB-lite"/>
    </source>
</evidence>
<comment type="caution">
    <text evidence="3">The sequence shown here is derived from an EMBL/GenBank/DDBJ whole genome shotgun (WGS) entry which is preliminary data.</text>
</comment>
<feature type="region of interest" description="Disordered" evidence="1">
    <location>
        <begin position="1"/>
        <end position="76"/>
    </location>
</feature>
<feature type="non-terminal residue" evidence="3">
    <location>
        <position position="1"/>
    </location>
</feature>
<sequence>KKEKQEAESQGERLRKEEEEKSRLKEIIRKREEMEAAKKKEMGELQKSEAQRFKEESEEALVEREAKTAEEEEQKSAKIKERLAEIQKKEELQRQKFLEQIRSQAPMPSRHEPEEEKIPAPPAFAGEATEMIRPVPEKRSSAEKLWTRVIVSIVILVVLAGIVTFAYWFFVIRKPTPKPLEPGVVYVPEIKFPPALVAIDFSKIIEVPTTKETTPQLDKALEEEFENDKLTRLIIKDLEKKAVPGLKDFFSLFNVRTPDWFSQKLNDEFTLVVYAKDKTNRLGIVGQIKESSEIVEKTRLWEDTMETDFVGLFDFLGKKPTPASPYFTKSEYTGRTVTVRCGVRSDDNFALCYSITGDYFIFASSIESMEKIISKLP</sequence>
<protein>
    <submittedName>
        <fullName evidence="3">Uncharacterized protein</fullName>
    </submittedName>
</protein>
<name>A0A2M6T0E9_9BACT</name>
<dbReference type="Proteomes" id="UP000229390">
    <property type="component" value="Unassembled WGS sequence"/>
</dbReference>
<keyword evidence="2" id="KW-0472">Membrane</keyword>
<gene>
    <name evidence="3" type="ORF">COT34_02555</name>
</gene>
<organism evidence="3 4">
    <name type="scientific">Candidatus Nealsonbacteria bacterium CG08_land_8_20_14_0_20_43_11</name>
    <dbReference type="NCBI Taxonomy" id="1974706"/>
    <lineage>
        <taxon>Bacteria</taxon>
        <taxon>Candidatus Nealsoniibacteriota</taxon>
    </lineage>
</organism>
<feature type="transmembrane region" description="Helical" evidence="2">
    <location>
        <begin position="145"/>
        <end position="170"/>
    </location>
</feature>
<dbReference type="AlphaFoldDB" id="A0A2M6T0E9"/>
<evidence type="ECO:0000313" key="4">
    <source>
        <dbReference type="Proteomes" id="UP000229390"/>
    </source>
</evidence>
<accession>A0A2M6T0E9</accession>
<keyword evidence="2" id="KW-1133">Transmembrane helix</keyword>
<evidence type="ECO:0000256" key="2">
    <source>
        <dbReference type="SAM" id="Phobius"/>
    </source>
</evidence>
<proteinExistence type="predicted"/>
<evidence type="ECO:0000313" key="3">
    <source>
        <dbReference type="EMBL" id="PIS38654.1"/>
    </source>
</evidence>
<keyword evidence="2" id="KW-0812">Transmembrane</keyword>
<reference evidence="4" key="1">
    <citation type="submission" date="2017-09" db="EMBL/GenBank/DDBJ databases">
        <title>Depth-based differentiation of microbial function through sediment-hosted aquifers and enrichment of novel symbionts in the deep terrestrial subsurface.</title>
        <authorList>
            <person name="Probst A.J."/>
            <person name="Ladd B."/>
            <person name="Jarett J.K."/>
            <person name="Geller-Mcgrath D.E."/>
            <person name="Sieber C.M.K."/>
            <person name="Emerson J.B."/>
            <person name="Anantharaman K."/>
            <person name="Thomas B.C."/>
            <person name="Malmstrom R."/>
            <person name="Stieglmeier M."/>
            <person name="Klingl A."/>
            <person name="Woyke T."/>
            <person name="Ryan C.M."/>
            <person name="Banfield J.F."/>
        </authorList>
    </citation>
    <scope>NUCLEOTIDE SEQUENCE [LARGE SCALE GENOMIC DNA]</scope>
</reference>